<dbReference type="Pfam" id="PF08774">
    <property type="entry name" value="VRR_NUC"/>
    <property type="match status" value="1"/>
</dbReference>
<comment type="catalytic activity">
    <reaction evidence="7">
        <text>DNA(n) + a 2'-deoxyribonucleoside 5'-triphosphate = DNA(n+1) + diphosphate</text>
        <dbReference type="Rhea" id="RHEA:22508"/>
        <dbReference type="Rhea" id="RHEA-COMP:17339"/>
        <dbReference type="Rhea" id="RHEA-COMP:17340"/>
        <dbReference type="ChEBI" id="CHEBI:33019"/>
        <dbReference type="ChEBI" id="CHEBI:61560"/>
        <dbReference type="ChEBI" id="CHEBI:173112"/>
        <dbReference type="EC" id="2.7.7.7"/>
    </reaction>
</comment>
<evidence type="ECO:0000256" key="3">
    <source>
        <dbReference type="ARBA" id="ARBA00022722"/>
    </source>
</evidence>
<evidence type="ECO:0000259" key="8">
    <source>
        <dbReference type="SMART" id="SM00479"/>
    </source>
</evidence>
<dbReference type="InterPro" id="IPR012337">
    <property type="entry name" value="RNaseH-like_sf"/>
</dbReference>
<comment type="function">
    <text evidence="5">DNA polymerase III is a complex, multichain enzyme responsible for most of the replicative synthesis in bacteria. The epsilon subunit contain the editing function and is a proofreading 3'-5' exonuclease.</text>
</comment>
<dbReference type="InterPro" id="IPR049125">
    <property type="entry name" value="FAN1-like_WH"/>
</dbReference>
<evidence type="ECO:0000259" key="9">
    <source>
        <dbReference type="SMART" id="SM00990"/>
    </source>
</evidence>
<dbReference type="Gene3D" id="3.30.420.10">
    <property type="entry name" value="Ribonuclease H-like superfamily/Ribonuclease H"/>
    <property type="match status" value="1"/>
</dbReference>
<dbReference type="GO" id="GO:0003887">
    <property type="term" value="F:DNA-directed DNA polymerase activity"/>
    <property type="evidence" value="ECO:0007669"/>
    <property type="project" value="UniProtKB-EC"/>
</dbReference>
<evidence type="ECO:0000256" key="7">
    <source>
        <dbReference type="ARBA" id="ARBA00049244"/>
    </source>
</evidence>
<name>A0A5S4YPH4_9BRAD</name>
<keyword evidence="4" id="KW-0378">Hydrolase</keyword>
<dbReference type="EC" id="2.7.7.7" evidence="2"/>
<evidence type="ECO:0000256" key="5">
    <source>
        <dbReference type="ARBA" id="ARBA00025483"/>
    </source>
</evidence>
<dbReference type="AlphaFoldDB" id="A0A5S4YPH4"/>
<keyword evidence="10" id="KW-0269">Exonuclease</keyword>
<dbReference type="SMART" id="SM00479">
    <property type="entry name" value="EXOIII"/>
    <property type="match status" value="1"/>
</dbReference>
<dbReference type="InterPro" id="IPR014883">
    <property type="entry name" value="VRR_NUC"/>
</dbReference>
<evidence type="ECO:0000313" key="11">
    <source>
        <dbReference type="Proteomes" id="UP000324797"/>
    </source>
</evidence>
<dbReference type="EMBL" id="VSTH01000038">
    <property type="protein sequence ID" value="TYO66280.1"/>
    <property type="molecule type" value="Genomic_DNA"/>
</dbReference>
<dbReference type="PANTHER" id="PTHR30231:SF41">
    <property type="entry name" value="DNA POLYMERASE III SUBUNIT EPSILON"/>
    <property type="match status" value="1"/>
</dbReference>
<dbReference type="GO" id="GO:0005829">
    <property type="term" value="C:cytosol"/>
    <property type="evidence" value="ECO:0007669"/>
    <property type="project" value="TreeGrafter"/>
</dbReference>
<protein>
    <recommendedName>
        <fullName evidence="2">DNA-directed DNA polymerase</fullName>
        <ecNumber evidence="2">2.7.7.7</ecNumber>
    </recommendedName>
</protein>
<dbReference type="GO" id="GO:0008408">
    <property type="term" value="F:3'-5' exonuclease activity"/>
    <property type="evidence" value="ECO:0007669"/>
    <property type="project" value="TreeGrafter"/>
</dbReference>
<keyword evidence="11" id="KW-1185">Reference proteome</keyword>
<keyword evidence="3" id="KW-0540">Nuclease</keyword>
<evidence type="ECO:0000313" key="10">
    <source>
        <dbReference type="EMBL" id="TYO66280.1"/>
    </source>
</evidence>
<dbReference type="SMART" id="SM00990">
    <property type="entry name" value="VRR_NUC"/>
    <property type="match status" value="1"/>
</dbReference>
<gene>
    <name evidence="10" type="ORF">FXV83_12150</name>
</gene>
<dbReference type="Gene3D" id="3.40.1350.10">
    <property type="match status" value="1"/>
</dbReference>
<evidence type="ECO:0000256" key="4">
    <source>
        <dbReference type="ARBA" id="ARBA00022801"/>
    </source>
</evidence>
<comment type="cofactor">
    <cofactor evidence="1">
        <name>Mg(2+)</name>
        <dbReference type="ChEBI" id="CHEBI:18420"/>
    </cofactor>
</comment>
<reference evidence="10 11" key="1">
    <citation type="submission" date="2019-08" db="EMBL/GenBank/DDBJ databases">
        <title>Bradyrhizobium hipponensis sp. nov., a rhizobium isolated from a Lupinus angustifolius root nodule in Tunisia.</title>
        <authorList>
            <person name="Off K."/>
            <person name="Rejili M."/>
            <person name="Mars M."/>
            <person name="Brachmann A."/>
            <person name="Marin M."/>
        </authorList>
    </citation>
    <scope>NUCLEOTIDE SEQUENCE [LARGE SCALE GENOMIC DNA]</scope>
    <source>
        <strain evidence="11">aSej3</strain>
    </source>
</reference>
<dbReference type="GO" id="GO:0045004">
    <property type="term" value="P:DNA replication proofreading"/>
    <property type="evidence" value="ECO:0007669"/>
    <property type="project" value="TreeGrafter"/>
</dbReference>
<dbReference type="SUPFAM" id="SSF53098">
    <property type="entry name" value="Ribonuclease H-like"/>
    <property type="match status" value="1"/>
</dbReference>
<organism evidence="10 11">
    <name type="scientific">Bradyrhizobium hipponense</name>
    <dbReference type="NCBI Taxonomy" id="2605638"/>
    <lineage>
        <taxon>Bacteria</taxon>
        <taxon>Pseudomonadati</taxon>
        <taxon>Pseudomonadota</taxon>
        <taxon>Alphaproteobacteria</taxon>
        <taxon>Hyphomicrobiales</taxon>
        <taxon>Nitrobacteraceae</taxon>
        <taxon>Bradyrhizobium</taxon>
    </lineage>
</organism>
<feature type="domain" description="Exonuclease" evidence="8">
    <location>
        <begin position="545"/>
        <end position="710"/>
    </location>
</feature>
<sequence>MKPTTLPVYYYLDHFVEMLDFVERTYGEILTDEHRSFTSRFRVLSKDTQCLLIRMVNRRGAIFNRALFKYPEITDLEAAARDLIDCGQARGLRAEDYSAFVLCLPKTALLDGARAAGFGRDIRTSWSKPVLADFFVAAIPFDLAARHCGAGGFIALDNTRPIEFLLYLYFGKTADDLKNFALRDLGVLRTNRETSFSARFADADEAYACFHYSRVLDRIEVRSADIYQAAAAAILDGPSRTTEYAADLAARAACQVGQFFEKQGDEDLAERLYRFGGSGDCRERLVRLLYANGDKETAESLLRDMIDDPEGDDEHLFATDFYARKFGGRRTGLCTELLRSGRTIVVDDLHRGNLEAGVAGILRRQGGQVYFAENTLWHTLFGLLFWDELFESGQLHSGFDWVPHCLRDRTFYRRFASQIDGKLAEVRSGNALPIVLRTVTARWGRPNGIFAWDHVQMDALRALLEGAGADGLAEIVRAMCDDFRGMRDGFPDLMHVRDGKVSFVEVKTEGDAIRRNQLTRLGQLENAGIPAQIGRVDYRFDPEQDYVVVDIETTGAWSSGDRITEIGAVKVRNHQVVDEWHSLVNPQRPIPAKIVELTGITNEMVRDAPMFHEVADSFMAFMGDGIFVAHNVNFDYVFLSYEYERLERRFRFPKLCTCVGMRRRYPGHKSYGLGKLCAIYGIELENHHRALSDARAAAHLLNLINKKREDSIDAEQARSLLPNGFAAKSV</sequence>
<dbReference type="InterPro" id="IPR013520">
    <property type="entry name" value="Ribonucl_H"/>
</dbReference>
<dbReference type="InterPro" id="IPR011856">
    <property type="entry name" value="tRNA_endonuc-like_dom_sf"/>
</dbReference>
<dbReference type="Proteomes" id="UP000324797">
    <property type="component" value="Unassembled WGS sequence"/>
</dbReference>
<comment type="subunit">
    <text evidence="6">DNA polymerase III contains a core (composed of alpha, epsilon and theta chains) that associates with a tau subunit. This core dimerizes to form the POLIII' complex. PolIII' associates with the gamma complex (composed of gamma, delta, delta', psi and chi chains) and with the beta chain to form the complete DNA polymerase III complex.</text>
</comment>
<dbReference type="GO" id="GO:0003677">
    <property type="term" value="F:DNA binding"/>
    <property type="evidence" value="ECO:0007669"/>
    <property type="project" value="InterPro"/>
</dbReference>
<evidence type="ECO:0000256" key="6">
    <source>
        <dbReference type="ARBA" id="ARBA00026073"/>
    </source>
</evidence>
<feature type="domain" description="VRR-NUC" evidence="9">
    <location>
        <begin position="426"/>
        <end position="538"/>
    </location>
</feature>
<dbReference type="FunFam" id="3.30.420.10:FF:000045">
    <property type="entry name" value="3'-5' exonuclease DinG"/>
    <property type="match status" value="1"/>
</dbReference>
<dbReference type="Pfam" id="PF00929">
    <property type="entry name" value="RNase_T"/>
    <property type="match status" value="1"/>
</dbReference>
<evidence type="ECO:0000256" key="2">
    <source>
        <dbReference type="ARBA" id="ARBA00012417"/>
    </source>
</evidence>
<evidence type="ECO:0000256" key="1">
    <source>
        <dbReference type="ARBA" id="ARBA00001946"/>
    </source>
</evidence>
<comment type="caution">
    <text evidence="10">The sequence shown here is derived from an EMBL/GenBank/DDBJ whole genome shotgun (WGS) entry which is preliminary data.</text>
</comment>
<dbReference type="NCBIfam" id="TIGR00573">
    <property type="entry name" value="dnaq"/>
    <property type="match status" value="1"/>
</dbReference>
<dbReference type="InterPro" id="IPR036397">
    <property type="entry name" value="RNaseH_sf"/>
</dbReference>
<dbReference type="CDD" id="cd06127">
    <property type="entry name" value="DEDDh"/>
    <property type="match status" value="1"/>
</dbReference>
<dbReference type="PANTHER" id="PTHR30231">
    <property type="entry name" value="DNA POLYMERASE III SUBUNIT EPSILON"/>
    <property type="match status" value="1"/>
</dbReference>
<dbReference type="InterPro" id="IPR006054">
    <property type="entry name" value="DnaQ"/>
</dbReference>
<proteinExistence type="predicted"/>
<accession>A0A5S4YPH4</accession>
<dbReference type="Pfam" id="PF21315">
    <property type="entry name" value="FAN1_HTH"/>
    <property type="match status" value="1"/>
</dbReference>